<name>A0A1I7X570_HETBA</name>
<sequence>MVLVIVTPIGGAFTATVLVDLAFESAKMNSADNEDVLGHCLVLYLRCPSVSVTFKRDNAVIYAILVCPTQADSRSFETVKDLQSAISKAWSEVDKRVIKNLLRGLPERVYQTINRSASCTDF</sequence>
<protein>
    <submittedName>
        <fullName evidence="2">SERPIN domain-containing protein</fullName>
    </submittedName>
</protein>
<evidence type="ECO:0000313" key="2">
    <source>
        <dbReference type="WBParaSite" id="Hba_12610"/>
    </source>
</evidence>
<evidence type="ECO:0000313" key="1">
    <source>
        <dbReference type="Proteomes" id="UP000095283"/>
    </source>
</evidence>
<organism evidence="1 2">
    <name type="scientific">Heterorhabditis bacteriophora</name>
    <name type="common">Entomopathogenic nematode worm</name>
    <dbReference type="NCBI Taxonomy" id="37862"/>
    <lineage>
        <taxon>Eukaryota</taxon>
        <taxon>Metazoa</taxon>
        <taxon>Ecdysozoa</taxon>
        <taxon>Nematoda</taxon>
        <taxon>Chromadorea</taxon>
        <taxon>Rhabditida</taxon>
        <taxon>Rhabditina</taxon>
        <taxon>Rhabditomorpha</taxon>
        <taxon>Strongyloidea</taxon>
        <taxon>Heterorhabditidae</taxon>
        <taxon>Heterorhabditis</taxon>
    </lineage>
</organism>
<proteinExistence type="predicted"/>
<dbReference type="AlphaFoldDB" id="A0A1I7X570"/>
<keyword evidence="1" id="KW-1185">Reference proteome</keyword>
<dbReference type="Proteomes" id="UP000095283">
    <property type="component" value="Unplaced"/>
</dbReference>
<dbReference type="WBParaSite" id="Hba_12610">
    <property type="protein sequence ID" value="Hba_12610"/>
    <property type="gene ID" value="Hba_12610"/>
</dbReference>
<accession>A0A1I7X570</accession>
<reference evidence="2" key="1">
    <citation type="submission" date="2016-11" db="UniProtKB">
        <authorList>
            <consortium name="WormBaseParasite"/>
        </authorList>
    </citation>
    <scope>IDENTIFICATION</scope>
</reference>